<dbReference type="Pfam" id="PF03167">
    <property type="entry name" value="UDG"/>
    <property type="match status" value="1"/>
</dbReference>
<dbReference type="InterPro" id="IPR005273">
    <property type="entry name" value="Ura-DNA_glyco_family4"/>
</dbReference>
<dbReference type="PANTHER" id="PTHR33693">
    <property type="entry name" value="TYPE-5 URACIL-DNA GLYCOSYLASE"/>
    <property type="match status" value="1"/>
</dbReference>
<dbReference type="InterPro" id="IPR005122">
    <property type="entry name" value="Uracil-DNA_glycosylase-like"/>
</dbReference>
<keyword evidence="9" id="KW-0234">DNA repair</keyword>
<evidence type="ECO:0000259" key="10">
    <source>
        <dbReference type="SMART" id="SM00986"/>
    </source>
</evidence>
<keyword evidence="12" id="KW-1185">Reference proteome</keyword>
<evidence type="ECO:0000256" key="3">
    <source>
        <dbReference type="ARBA" id="ARBA00022485"/>
    </source>
</evidence>
<evidence type="ECO:0000256" key="8">
    <source>
        <dbReference type="ARBA" id="ARBA00023014"/>
    </source>
</evidence>
<protein>
    <recommendedName>
        <fullName evidence="2">Type-4 uracil-DNA glycosylase</fullName>
    </recommendedName>
</protein>
<organism evidence="11 12">
    <name type="scientific">Agromyces salentinus</name>
    <dbReference type="NCBI Taxonomy" id="269421"/>
    <lineage>
        <taxon>Bacteria</taxon>
        <taxon>Bacillati</taxon>
        <taxon>Actinomycetota</taxon>
        <taxon>Actinomycetes</taxon>
        <taxon>Micrococcales</taxon>
        <taxon>Microbacteriaceae</taxon>
        <taxon>Agromyces</taxon>
    </lineage>
</organism>
<keyword evidence="7" id="KW-0408">Iron</keyword>
<dbReference type="InterPro" id="IPR051536">
    <property type="entry name" value="UDG_Type-4/5"/>
</dbReference>
<name>A0ABN2MM13_9MICO</name>
<keyword evidence="3" id="KW-0004">4Fe-4S</keyword>
<feature type="domain" description="Uracil-DNA glycosylase-like" evidence="10">
    <location>
        <begin position="44"/>
        <end position="211"/>
    </location>
</feature>
<proteinExistence type="inferred from homology"/>
<evidence type="ECO:0000256" key="1">
    <source>
        <dbReference type="ARBA" id="ARBA00006521"/>
    </source>
</evidence>
<dbReference type="SMART" id="SM00987">
    <property type="entry name" value="UreE_C"/>
    <property type="match status" value="1"/>
</dbReference>
<sequence>MSDDVERPGADAWVPEGGSVDELRRAAPECRGCELWRDATQVVFSKGRESARLMLVGEQPGDREDLAGEPFVGPAGRLLADAVDAAGIARDRVYVTNAVKHFRFELRGKRRIHDKPGVAHILACRPWLEAEFDAVAPSVVVALGATAARSVLGRTVRIGEVRGRVMPPDAAGAPSALPAPVLVTTHPSALLRIEDPADRAAAFEALVDDLRTAADAAG</sequence>
<dbReference type="EMBL" id="BAAANK010000003">
    <property type="protein sequence ID" value="GAA1831067.1"/>
    <property type="molecule type" value="Genomic_DNA"/>
</dbReference>
<dbReference type="NCBIfam" id="TIGR03914">
    <property type="entry name" value="UDG_fam_dom"/>
    <property type="match status" value="1"/>
</dbReference>
<dbReference type="RefSeq" id="WP_157427560.1">
    <property type="nucleotide sequence ID" value="NZ_BAAANK010000003.1"/>
</dbReference>
<keyword evidence="4" id="KW-0479">Metal-binding</keyword>
<evidence type="ECO:0000256" key="6">
    <source>
        <dbReference type="ARBA" id="ARBA00022801"/>
    </source>
</evidence>
<keyword evidence="5" id="KW-0227">DNA damage</keyword>
<evidence type="ECO:0000256" key="9">
    <source>
        <dbReference type="ARBA" id="ARBA00023204"/>
    </source>
</evidence>
<evidence type="ECO:0000313" key="11">
    <source>
        <dbReference type="EMBL" id="GAA1831067.1"/>
    </source>
</evidence>
<evidence type="ECO:0000256" key="2">
    <source>
        <dbReference type="ARBA" id="ARBA00019403"/>
    </source>
</evidence>
<dbReference type="PANTHER" id="PTHR33693:SF9">
    <property type="entry name" value="TYPE-4 URACIL-DNA GLYCOSYLASE"/>
    <property type="match status" value="1"/>
</dbReference>
<comment type="similarity">
    <text evidence="1">Belongs to the uracil-DNA glycosylase (UDG) superfamily. Type 4 (UDGa) family.</text>
</comment>
<gene>
    <name evidence="11" type="ORF">GCM10009750_13770</name>
</gene>
<dbReference type="SMART" id="SM00986">
    <property type="entry name" value="UDG"/>
    <property type="match status" value="1"/>
</dbReference>
<dbReference type="CDD" id="cd10030">
    <property type="entry name" value="UDG-F4_TTUDGA_SPO1dp_like"/>
    <property type="match status" value="1"/>
</dbReference>
<accession>A0ABN2MM13</accession>
<comment type="caution">
    <text evidence="11">The sequence shown here is derived from an EMBL/GenBank/DDBJ whole genome shotgun (WGS) entry which is preliminary data.</text>
</comment>
<dbReference type="Gene3D" id="3.40.470.10">
    <property type="entry name" value="Uracil-DNA glycosylase-like domain"/>
    <property type="match status" value="1"/>
</dbReference>
<dbReference type="InterPro" id="IPR036895">
    <property type="entry name" value="Uracil-DNA_glycosylase-like_sf"/>
</dbReference>
<evidence type="ECO:0000256" key="5">
    <source>
        <dbReference type="ARBA" id="ARBA00022763"/>
    </source>
</evidence>
<keyword evidence="6" id="KW-0378">Hydrolase</keyword>
<dbReference type="SUPFAM" id="SSF52141">
    <property type="entry name" value="Uracil-DNA glycosylase-like"/>
    <property type="match status" value="1"/>
</dbReference>
<evidence type="ECO:0000256" key="7">
    <source>
        <dbReference type="ARBA" id="ARBA00023004"/>
    </source>
</evidence>
<evidence type="ECO:0000313" key="12">
    <source>
        <dbReference type="Proteomes" id="UP001501746"/>
    </source>
</evidence>
<reference evidence="11 12" key="1">
    <citation type="journal article" date="2019" name="Int. J. Syst. Evol. Microbiol.">
        <title>The Global Catalogue of Microorganisms (GCM) 10K type strain sequencing project: providing services to taxonomists for standard genome sequencing and annotation.</title>
        <authorList>
            <consortium name="The Broad Institute Genomics Platform"/>
            <consortium name="The Broad Institute Genome Sequencing Center for Infectious Disease"/>
            <person name="Wu L."/>
            <person name="Ma J."/>
        </authorList>
    </citation>
    <scope>NUCLEOTIDE SEQUENCE [LARGE SCALE GENOMIC DNA]</scope>
    <source>
        <strain evidence="11 12">JCM 14323</strain>
    </source>
</reference>
<evidence type="ECO:0000256" key="4">
    <source>
        <dbReference type="ARBA" id="ARBA00022723"/>
    </source>
</evidence>
<dbReference type="NCBIfam" id="TIGR00758">
    <property type="entry name" value="UDG_fam4"/>
    <property type="match status" value="1"/>
</dbReference>
<dbReference type="Proteomes" id="UP001501746">
    <property type="component" value="Unassembled WGS sequence"/>
</dbReference>
<keyword evidence="8" id="KW-0411">Iron-sulfur</keyword>